<protein>
    <submittedName>
        <fullName evidence="1">Uncharacterized protein</fullName>
    </submittedName>
</protein>
<name>A0AA38CKD4_TAXCH</name>
<proteinExistence type="predicted"/>
<dbReference type="Proteomes" id="UP000824469">
    <property type="component" value="Unassembled WGS sequence"/>
</dbReference>
<dbReference type="AlphaFoldDB" id="A0AA38CKD4"/>
<sequence length="81" mass="9733">IKGRKHCISLYDRFDAARNNGNVIRDHGGRNSKRHSMELKNYRETFFAFRYFLQRPFQVELKLQEGHLAESREFCKAWIVT</sequence>
<reference evidence="1 2" key="1">
    <citation type="journal article" date="2021" name="Nat. Plants">
        <title>The Taxus genome provides insights into paclitaxel biosynthesis.</title>
        <authorList>
            <person name="Xiong X."/>
            <person name="Gou J."/>
            <person name="Liao Q."/>
            <person name="Li Y."/>
            <person name="Zhou Q."/>
            <person name="Bi G."/>
            <person name="Li C."/>
            <person name="Du R."/>
            <person name="Wang X."/>
            <person name="Sun T."/>
            <person name="Guo L."/>
            <person name="Liang H."/>
            <person name="Lu P."/>
            <person name="Wu Y."/>
            <person name="Zhang Z."/>
            <person name="Ro D.K."/>
            <person name="Shang Y."/>
            <person name="Huang S."/>
            <person name="Yan J."/>
        </authorList>
    </citation>
    <scope>NUCLEOTIDE SEQUENCE [LARGE SCALE GENOMIC DNA]</scope>
    <source>
        <strain evidence="1">Ta-2019</strain>
    </source>
</reference>
<gene>
    <name evidence="1" type="ORF">KI387_013613</name>
</gene>
<organism evidence="1 2">
    <name type="scientific">Taxus chinensis</name>
    <name type="common">Chinese yew</name>
    <name type="synonym">Taxus wallichiana var. chinensis</name>
    <dbReference type="NCBI Taxonomy" id="29808"/>
    <lineage>
        <taxon>Eukaryota</taxon>
        <taxon>Viridiplantae</taxon>
        <taxon>Streptophyta</taxon>
        <taxon>Embryophyta</taxon>
        <taxon>Tracheophyta</taxon>
        <taxon>Spermatophyta</taxon>
        <taxon>Pinopsida</taxon>
        <taxon>Pinidae</taxon>
        <taxon>Conifers II</taxon>
        <taxon>Cupressales</taxon>
        <taxon>Taxaceae</taxon>
        <taxon>Taxus</taxon>
    </lineage>
</organism>
<feature type="non-terminal residue" evidence="1">
    <location>
        <position position="81"/>
    </location>
</feature>
<accession>A0AA38CKD4</accession>
<feature type="non-terminal residue" evidence="1">
    <location>
        <position position="1"/>
    </location>
</feature>
<comment type="caution">
    <text evidence="1">The sequence shown here is derived from an EMBL/GenBank/DDBJ whole genome shotgun (WGS) entry which is preliminary data.</text>
</comment>
<dbReference type="EMBL" id="JAHRHJ020000009">
    <property type="protein sequence ID" value="KAH9302030.1"/>
    <property type="molecule type" value="Genomic_DNA"/>
</dbReference>
<keyword evidence="2" id="KW-1185">Reference proteome</keyword>
<evidence type="ECO:0000313" key="1">
    <source>
        <dbReference type="EMBL" id="KAH9302030.1"/>
    </source>
</evidence>
<evidence type="ECO:0000313" key="2">
    <source>
        <dbReference type="Proteomes" id="UP000824469"/>
    </source>
</evidence>